<dbReference type="Pfam" id="PF13474">
    <property type="entry name" value="SnoaL_3"/>
    <property type="match status" value="1"/>
</dbReference>
<organism evidence="2">
    <name type="scientific">marine metagenome</name>
    <dbReference type="NCBI Taxonomy" id="408172"/>
    <lineage>
        <taxon>unclassified sequences</taxon>
        <taxon>metagenomes</taxon>
        <taxon>ecological metagenomes</taxon>
    </lineage>
</organism>
<feature type="domain" description="SnoaL-like" evidence="1">
    <location>
        <begin position="31"/>
        <end position="139"/>
    </location>
</feature>
<evidence type="ECO:0000313" key="2">
    <source>
        <dbReference type="EMBL" id="SVA83115.1"/>
    </source>
</evidence>
<reference evidence="2" key="1">
    <citation type="submission" date="2018-05" db="EMBL/GenBank/DDBJ databases">
        <authorList>
            <person name="Lanie J.A."/>
            <person name="Ng W.-L."/>
            <person name="Kazmierczak K.M."/>
            <person name="Andrzejewski T.M."/>
            <person name="Davidsen T.M."/>
            <person name="Wayne K.J."/>
            <person name="Tettelin H."/>
            <person name="Glass J.I."/>
            <person name="Rusch D."/>
            <person name="Podicherti R."/>
            <person name="Tsui H.-C.T."/>
            <person name="Winkler M.E."/>
        </authorList>
    </citation>
    <scope>NUCLEOTIDE SEQUENCE</scope>
</reference>
<dbReference type="SUPFAM" id="SSF54427">
    <property type="entry name" value="NTF2-like"/>
    <property type="match status" value="1"/>
</dbReference>
<gene>
    <name evidence="2" type="ORF">METZ01_LOCUS135969</name>
</gene>
<dbReference type="EMBL" id="UINC01019606">
    <property type="protein sequence ID" value="SVA83115.1"/>
    <property type="molecule type" value="Genomic_DNA"/>
</dbReference>
<protein>
    <recommendedName>
        <fullName evidence="1">SnoaL-like domain-containing protein</fullName>
    </recommendedName>
</protein>
<sequence>MAVLGLIVLINYGANLNAQSNEDLKQIFQSISDEWTSYAESKNLRGIVSLYAADAVIDGNAKDAVVGRYAIKDDFKQWFEGSQSIDHSSSVISATVFGDNAFVYGSWTVNQISKDGSKNALRGNWVNHNVKIGSKWKIKLELWNDAEFFESRKKE</sequence>
<accession>A0A381Z1I9</accession>
<dbReference type="InterPro" id="IPR032710">
    <property type="entry name" value="NTF2-like_dom_sf"/>
</dbReference>
<name>A0A381Z1I9_9ZZZZ</name>
<proteinExistence type="predicted"/>
<evidence type="ECO:0000259" key="1">
    <source>
        <dbReference type="Pfam" id="PF13474"/>
    </source>
</evidence>
<dbReference type="InterPro" id="IPR037401">
    <property type="entry name" value="SnoaL-like"/>
</dbReference>
<dbReference type="Gene3D" id="3.10.450.50">
    <property type="match status" value="1"/>
</dbReference>
<dbReference type="AlphaFoldDB" id="A0A381Z1I9"/>